<dbReference type="Proteomes" id="UP001151760">
    <property type="component" value="Unassembled WGS sequence"/>
</dbReference>
<keyword evidence="13" id="KW-0238">DNA-binding</keyword>
<evidence type="ECO:0000256" key="16">
    <source>
        <dbReference type="SAM" id="Coils"/>
    </source>
</evidence>
<dbReference type="Pfam" id="PF17919">
    <property type="entry name" value="RT_RNaseH_2"/>
    <property type="match status" value="1"/>
</dbReference>
<dbReference type="Gene3D" id="2.40.70.10">
    <property type="entry name" value="Acid Proteases"/>
    <property type="match status" value="1"/>
</dbReference>
<dbReference type="InterPro" id="IPR036397">
    <property type="entry name" value="RNaseH_sf"/>
</dbReference>
<dbReference type="SUPFAM" id="SSF54160">
    <property type="entry name" value="Chromo domain-like"/>
    <property type="match status" value="1"/>
</dbReference>
<dbReference type="CDD" id="cd00303">
    <property type="entry name" value="retropepsin_like"/>
    <property type="match status" value="1"/>
</dbReference>
<dbReference type="Gene3D" id="3.10.10.10">
    <property type="entry name" value="HIV Type 1 Reverse Transcriptase, subunit A, domain 1"/>
    <property type="match status" value="1"/>
</dbReference>
<feature type="domain" description="Chromo" evidence="18">
    <location>
        <begin position="1403"/>
        <end position="1456"/>
    </location>
</feature>
<evidence type="ECO:0000259" key="19">
    <source>
        <dbReference type="PROSITE" id="PS50878"/>
    </source>
</evidence>
<proteinExistence type="predicted"/>
<evidence type="ECO:0000256" key="10">
    <source>
        <dbReference type="ARBA" id="ARBA00022908"/>
    </source>
</evidence>
<dbReference type="Pfam" id="PF08284">
    <property type="entry name" value="RVP_2"/>
    <property type="match status" value="1"/>
</dbReference>
<dbReference type="Gene3D" id="3.30.70.270">
    <property type="match status" value="2"/>
</dbReference>
<keyword evidence="2" id="KW-0808">Transferase</keyword>
<dbReference type="Pfam" id="PF19259">
    <property type="entry name" value="Ty3_capsid"/>
    <property type="match status" value="1"/>
</dbReference>
<dbReference type="InterPro" id="IPR016197">
    <property type="entry name" value="Chromo-like_dom_sf"/>
</dbReference>
<evidence type="ECO:0000256" key="14">
    <source>
        <dbReference type="ARBA" id="ARBA00023172"/>
    </source>
</evidence>
<evidence type="ECO:0000256" key="11">
    <source>
        <dbReference type="ARBA" id="ARBA00022918"/>
    </source>
</evidence>
<evidence type="ECO:0000256" key="15">
    <source>
        <dbReference type="ARBA" id="ARBA00023268"/>
    </source>
</evidence>
<feature type="region of interest" description="Disordered" evidence="17">
    <location>
        <begin position="48"/>
        <end position="74"/>
    </location>
</feature>
<dbReference type="InterPro" id="IPR050951">
    <property type="entry name" value="Retrovirus_Pol_polyprotein"/>
</dbReference>
<evidence type="ECO:0000256" key="1">
    <source>
        <dbReference type="ARBA" id="ARBA00022670"/>
    </source>
</evidence>
<dbReference type="CDD" id="cd09274">
    <property type="entry name" value="RNase_HI_RT_Ty3"/>
    <property type="match status" value="1"/>
</dbReference>
<evidence type="ECO:0000256" key="2">
    <source>
        <dbReference type="ARBA" id="ARBA00022679"/>
    </source>
</evidence>
<dbReference type="InterPro" id="IPR045358">
    <property type="entry name" value="Ty3_capsid"/>
</dbReference>
<accession>A0ABQ4YD00</accession>
<feature type="coiled-coil region" evidence="16">
    <location>
        <begin position="1306"/>
        <end position="1333"/>
    </location>
</feature>
<evidence type="ECO:0000256" key="13">
    <source>
        <dbReference type="ARBA" id="ARBA00023125"/>
    </source>
</evidence>
<dbReference type="PROSITE" id="PS50878">
    <property type="entry name" value="RT_POL"/>
    <property type="match status" value="1"/>
</dbReference>
<dbReference type="InterPro" id="IPR000953">
    <property type="entry name" value="Chromo/chromo_shadow_dom"/>
</dbReference>
<evidence type="ECO:0000256" key="9">
    <source>
        <dbReference type="ARBA" id="ARBA00022842"/>
    </source>
</evidence>
<dbReference type="SUPFAM" id="SSF56672">
    <property type="entry name" value="DNA/RNA polymerases"/>
    <property type="match status" value="1"/>
</dbReference>
<dbReference type="Gene3D" id="3.10.20.370">
    <property type="match status" value="1"/>
</dbReference>
<evidence type="ECO:0000259" key="20">
    <source>
        <dbReference type="PROSITE" id="PS50994"/>
    </source>
</evidence>
<keyword evidence="5" id="KW-0479">Metal-binding</keyword>
<feature type="compositionally biased region" description="Low complexity" evidence="17">
    <location>
        <begin position="270"/>
        <end position="292"/>
    </location>
</feature>
<dbReference type="PROSITE" id="PS50994">
    <property type="entry name" value="INTEGRASE"/>
    <property type="match status" value="1"/>
</dbReference>
<keyword evidence="8" id="KW-0378">Hydrolase</keyword>
<sequence>MTNTRNQEVDNTLKSHDRVITEIQTLLAALMKQQEQSSKQQEEILKAVRDKPAQSGGGVFSLGSSFSGSDADSRGTRPLRIGKVEFPKFSGADVEGWIYHCEHFFTMDETPGNVKLRCAVVHLEGDALQWHRAYMKIRAATISEIPWNDYVKSISARFSNAMFEDPLEELASLNQTGTLHELNTTFDFLLKKVNLTETQAISLYLKAFKPDIRGSVKMFKPRTLHEAYGLAKTQALNNENLEEKLNRGKWNGGNTKSYNNSKITPPTNATKLPLLPTPNQTNTTVTKPTGGPRRLSSKELENKRARKECFWCTEKFMPGHKCTRNQNQVYIIEMEDEDDLGADETETENEEKEHQISIHALTGLPSYSTMRVQGSMGNRQLHILIDSGSTYNFLDCRLAKKLQCEVQDISLINVRVANRKKLSCTQRCLDFQWSMQGHWFTTEVLLLELESYDMILGVQWLLPLNDILWNFQRMTMKFEVEGQQYELKGLQNNNVSVCSAEKVEELLSKHSKGGHLQLFSIQLASGETDKNYQPTVVRSPDQSQEGLPWEELTRAFPEVFQTPKGLPPTRPFDHRIILKEGTVPISQRPYRYPPVQKDVIEKTTRELLESGIIRNSQSSFAAPVVLVKKKDGQWRMCMDYRRLNDATIKDKFPIPLIEELLDELSGSSFFSKLDLRSGYHQVRMAPEDVHKTAFRTHEGHYEFLVMPFGLTNAPATFQALMNHVFRDMLRKGVLVFFDDILVYSRSEDDHIQHLKRVLSIMKKNKLCAKESKCVFGGRTVEYLGHIISKEGVETDPKKIEAVQQWPVPKTIKQLRGFLGLAGYYRRFIRFYGMIAKPLTDLLKKDAFRWNEEAQIAFDRLKGALSSAPVLALPDPTKQFVLETDASAGGLGAVLMQERHPVSFFSRAISPRQSALSVYEKELLAIMMAVKQWHYYLITSPFVIRTDQRSLKHLLTQKVTTPLQHKWLAKLMGYDYVIEYKKGRENVAADALSRVQGITLFTTAISQIEPLLLNRILDSQNNDVEVQQVIQKLKEGEILPRFKWNGRWLAKENRMAVGGNAELREEIVKLCHESPMGGHSGVNATVQRVKGLFFWKGISKVVRRVIRDCDVCKRAKHENVPSPGLLQPLPIPDTIFTDISMDFIGGLPKVKGKDMIFVVVDRLTKYAHFMVLGHPFSAKDVAQVFLDNIYKLHGCPNSIISDRDPIFLSSFWTEFLKLQGVSAKLSTAYHPQTEVVNRCLEGYLRCMVMERPYTWIKWMSLAEWWYNTTFHTSLGQTPFEALYGYRPPLHIPYIPRDVADQDVDEMMQDREAAIKVLKQSLIKAQNRMKQQADKHRTERAFEPGSWVYLKLQPYMQNSLRVHKHSKLTPKYFGPFLIVEKVGNVAYRGPPSKIVPIPKEARFSLQPSAVLDQKLVKRRNRAAMKVLVQWKGQTTQDATWEFLDELKLRFPDFSELEK</sequence>
<dbReference type="PANTHER" id="PTHR37984">
    <property type="entry name" value="PROTEIN CBG26694"/>
    <property type="match status" value="1"/>
</dbReference>
<evidence type="ECO:0000256" key="5">
    <source>
        <dbReference type="ARBA" id="ARBA00022723"/>
    </source>
</evidence>
<keyword evidence="15" id="KW-0511">Multifunctional enzyme</keyword>
<evidence type="ECO:0000256" key="4">
    <source>
        <dbReference type="ARBA" id="ARBA00022722"/>
    </source>
</evidence>
<evidence type="ECO:0000313" key="22">
    <source>
        <dbReference type="Proteomes" id="UP001151760"/>
    </source>
</evidence>
<keyword evidence="22" id="KW-1185">Reference proteome</keyword>
<reference evidence="21" key="2">
    <citation type="submission" date="2022-01" db="EMBL/GenBank/DDBJ databases">
        <authorList>
            <person name="Yamashiro T."/>
            <person name="Shiraishi A."/>
            <person name="Satake H."/>
            <person name="Nakayama K."/>
        </authorList>
    </citation>
    <scope>NUCLEOTIDE SEQUENCE</scope>
</reference>
<protein>
    <submittedName>
        <fullName evidence="21">Retrotransposon-related protein</fullName>
    </submittedName>
</protein>
<keyword evidence="7" id="KW-0255">Endonuclease</keyword>
<dbReference type="SUPFAM" id="SSF53098">
    <property type="entry name" value="Ribonuclease H-like"/>
    <property type="match status" value="1"/>
</dbReference>
<dbReference type="InterPro" id="IPR000477">
    <property type="entry name" value="RT_dom"/>
</dbReference>
<dbReference type="Pfam" id="PF00078">
    <property type="entry name" value="RVT_1"/>
    <property type="match status" value="1"/>
</dbReference>
<evidence type="ECO:0000256" key="3">
    <source>
        <dbReference type="ARBA" id="ARBA00022695"/>
    </source>
</evidence>
<keyword evidence="9" id="KW-0460">Magnesium</keyword>
<dbReference type="EMBL" id="BQNB010010294">
    <property type="protein sequence ID" value="GJS75305.1"/>
    <property type="molecule type" value="Genomic_DNA"/>
</dbReference>
<name>A0ABQ4YD00_9ASTR</name>
<reference evidence="21" key="1">
    <citation type="journal article" date="2022" name="Int. J. Mol. Sci.">
        <title>Draft Genome of Tanacetum Coccineum: Genomic Comparison of Closely Related Tanacetum-Family Plants.</title>
        <authorList>
            <person name="Yamashiro T."/>
            <person name="Shiraishi A."/>
            <person name="Nakayama K."/>
            <person name="Satake H."/>
        </authorList>
    </citation>
    <scope>NUCLEOTIDE SEQUENCE</scope>
</reference>
<organism evidence="21 22">
    <name type="scientific">Tanacetum coccineum</name>
    <dbReference type="NCBI Taxonomy" id="301880"/>
    <lineage>
        <taxon>Eukaryota</taxon>
        <taxon>Viridiplantae</taxon>
        <taxon>Streptophyta</taxon>
        <taxon>Embryophyta</taxon>
        <taxon>Tracheophyta</taxon>
        <taxon>Spermatophyta</taxon>
        <taxon>Magnoliopsida</taxon>
        <taxon>eudicotyledons</taxon>
        <taxon>Gunneridae</taxon>
        <taxon>Pentapetalae</taxon>
        <taxon>asterids</taxon>
        <taxon>campanulids</taxon>
        <taxon>Asterales</taxon>
        <taxon>Asteraceae</taxon>
        <taxon>Asteroideae</taxon>
        <taxon>Anthemideae</taxon>
        <taxon>Anthemidinae</taxon>
        <taxon>Tanacetum</taxon>
    </lineage>
</organism>
<dbReference type="Gene3D" id="1.10.340.70">
    <property type="match status" value="1"/>
</dbReference>
<feature type="domain" description="Reverse transcriptase" evidence="19">
    <location>
        <begin position="608"/>
        <end position="787"/>
    </location>
</feature>
<dbReference type="InterPro" id="IPR012337">
    <property type="entry name" value="RNaseH-like_sf"/>
</dbReference>
<dbReference type="Gene3D" id="3.30.420.10">
    <property type="entry name" value="Ribonuclease H-like superfamily/Ribonuclease H"/>
    <property type="match status" value="1"/>
</dbReference>
<keyword evidence="16" id="KW-0175">Coiled coil</keyword>
<dbReference type="InterPro" id="IPR043502">
    <property type="entry name" value="DNA/RNA_pol_sf"/>
</dbReference>
<evidence type="ECO:0000256" key="12">
    <source>
        <dbReference type="ARBA" id="ARBA00022932"/>
    </source>
</evidence>
<dbReference type="Pfam" id="PF24626">
    <property type="entry name" value="SH3_Tf2-1"/>
    <property type="match status" value="1"/>
</dbReference>
<dbReference type="InterPro" id="IPR056924">
    <property type="entry name" value="SH3_Tf2-1"/>
</dbReference>
<evidence type="ECO:0000256" key="6">
    <source>
        <dbReference type="ARBA" id="ARBA00022750"/>
    </source>
</evidence>
<dbReference type="InterPro" id="IPR041577">
    <property type="entry name" value="RT_RNaseH_2"/>
</dbReference>
<dbReference type="Pfam" id="PF17921">
    <property type="entry name" value="Integrase_H2C2"/>
    <property type="match status" value="1"/>
</dbReference>
<dbReference type="InterPro" id="IPR043128">
    <property type="entry name" value="Rev_trsase/Diguanyl_cyclase"/>
</dbReference>
<keyword evidence="4" id="KW-0540">Nuclease</keyword>
<dbReference type="SUPFAM" id="SSF50630">
    <property type="entry name" value="Acid proteases"/>
    <property type="match status" value="1"/>
</dbReference>
<keyword evidence="6" id="KW-0064">Aspartyl protease</keyword>
<evidence type="ECO:0000259" key="18">
    <source>
        <dbReference type="PROSITE" id="PS50013"/>
    </source>
</evidence>
<keyword evidence="11" id="KW-0695">RNA-directed DNA polymerase</keyword>
<keyword evidence="10" id="KW-0229">DNA integration</keyword>
<dbReference type="PANTHER" id="PTHR37984:SF5">
    <property type="entry name" value="PROTEIN NYNRIN-LIKE"/>
    <property type="match status" value="1"/>
</dbReference>
<dbReference type="PROSITE" id="PS50013">
    <property type="entry name" value="CHROMO_2"/>
    <property type="match status" value="1"/>
</dbReference>
<evidence type="ECO:0000256" key="8">
    <source>
        <dbReference type="ARBA" id="ARBA00022801"/>
    </source>
</evidence>
<keyword evidence="12" id="KW-0239">DNA-directed DNA polymerase</keyword>
<keyword evidence="1" id="KW-0645">Protease</keyword>
<evidence type="ECO:0000256" key="17">
    <source>
        <dbReference type="SAM" id="MobiDB-lite"/>
    </source>
</evidence>
<dbReference type="InterPro" id="IPR041588">
    <property type="entry name" value="Integrase_H2C2"/>
</dbReference>
<feature type="compositionally biased region" description="Low complexity" evidence="17">
    <location>
        <begin position="61"/>
        <end position="70"/>
    </location>
</feature>
<feature type="compositionally biased region" description="Polar residues" evidence="17">
    <location>
        <begin position="252"/>
        <end position="269"/>
    </location>
</feature>
<comment type="caution">
    <text evidence="21">The sequence shown here is derived from an EMBL/GenBank/DDBJ whole genome shotgun (WGS) entry which is preliminary data.</text>
</comment>
<keyword evidence="3" id="KW-0548">Nucleotidyltransferase</keyword>
<dbReference type="InterPro" id="IPR001584">
    <property type="entry name" value="Integrase_cat-core"/>
</dbReference>
<evidence type="ECO:0000256" key="7">
    <source>
        <dbReference type="ARBA" id="ARBA00022759"/>
    </source>
</evidence>
<feature type="region of interest" description="Disordered" evidence="17">
    <location>
        <begin position="246"/>
        <end position="299"/>
    </location>
</feature>
<dbReference type="InterPro" id="IPR021109">
    <property type="entry name" value="Peptidase_aspartic_dom_sf"/>
</dbReference>
<dbReference type="CDD" id="cd01647">
    <property type="entry name" value="RT_LTR"/>
    <property type="match status" value="1"/>
</dbReference>
<gene>
    <name evidence="21" type="ORF">Tco_0725186</name>
</gene>
<keyword evidence="14" id="KW-0233">DNA recombination</keyword>
<evidence type="ECO:0000313" key="21">
    <source>
        <dbReference type="EMBL" id="GJS75305.1"/>
    </source>
</evidence>
<feature type="domain" description="Integrase catalytic" evidence="20">
    <location>
        <begin position="1125"/>
        <end position="1285"/>
    </location>
</feature>